<evidence type="ECO:0000256" key="1">
    <source>
        <dbReference type="SAM" id="Phobius"/>
    </source>
</evidence>
<keyword evidence="1" id="KW-0812">Transmembrane</keyword>
<dbReference type="Gene3D" id="3.30.70.1430">
    <property type="entry name" value="Multidrug efflux transporter AcrB pore domain"/>
    <property type="match status" value="2"/>
</dbReference>
<dbReference type="Gene3D" id="3.30.70.1440">
    <property type="entry name" value="Multidrug efflux transporter AcrB pore domain"/>
    <property type="match status" value="1"/>
</dbReference>
<dbReference type="InterPro" id="IPR001036">
    <property type="entry name" value="Acrflvin-R"/>
</dbReference>
<dbReference type="PANTHER" id="PTHR32063">
    <property type="match status" value="1"/>
</dbReference>
<feature type="transmembrane region" description="Helical" evidence="1">
    <location>
        <begin position="524"/>
        <end position="544"/>
    </location>
</feature>
<dbReference type="PANTHER" id="PTHR32063:SF14">
    <property type="entry name" value="BLL4319 PROTEIN"/>
    <property type="match status" value="1"/>
</dbReference>
<feature type="transmembrane region" description="Helical" evidence="1">
    <location>
        <begin position="430"/>
        <end position="450"/>
    </location>
</feature>
<accession>A0ABU5DTY4</accession>
<dbReference type="Proteomes" id="UP001271769">
    <property type="component" value="Unassembled WGS sequence"/>
</dbReference>
<feature type="transmembrane region" description="Helical" evidence="1">
    <location>
        <begin position="902"/>
        <end position="923"/>
    </location>
</feature>
<keyword evidence="3" id="KW-1185">Reference proteome</keyword>
<feature type="transmembrane region" description="Helical" evidence="1">
    <location>
        <begin position="333"/>
        <end position="352"/>
    </location>
</feature>
<dbReference type="InterPro" id="IPR027463">
    <property type="entry name" value="AcrB_DN_DC_subdom"/>
</dbReference>
<reference evidence="2 3" key="1">
    <citation type="journal article" date="2013" name="Antonie Van Leeuwenhoek">
        <title>Dongia rigui sp. nov., isolated from freshwater of a large wetland in Korea.</title>
        <authorList>
            <person name="Baik K.S."/>
            <person name="Hwang Y.M."/>
            <person name="Choi J.S."/>
            <person name="Kwon J."/>
            <person name="Seong C.N."/>
        </authorList>
    </citation>
    <scope>NUCLEOTIDE SEQUENCE [LARGE SCALE GENOMIC DNA]</scope>
    <source>
        <strain evidence="2 3">04SU4-P</strain>
    </source>
</reference>
<feature type="transmembrane region" description="Helical" evidence="1">
    <location>
        <begin position="876"/>
        <end position="896"/>
    </location>
</feature>
<dbReference type="SUPFAM" id="SSF82714">
    <property type="entry name" value="Multidrug efflux transporter AcrB TolC docking domain, DN and DC subdomains"/>
    <property type="match status" value="2"/>
</dbReference>
<dbReference type="Gene3D" id="1.20.1640.10">
    <property type="entry name" value="Multidrug efflux transporter AcrB transmembrane domain"/>
    <property type="match status" value="2"/>
</dbReference>
<evidence type="ECO:0000313" key="2">
    <source>
        <dbReference type="EMBL" id="MDY0870424.1"/>
    </source>
</evidence>
<feature type="transmembrane region" description="Helical" evidence="1">
    <location>
        <begin position="979"/>
        <end position="1005"/>
    </location>
</feature>
<dbReference type="PRINTS" id="PR00702">
    <property type="entry name" value="ACRIFLAVINRP"/>
</dbReference>
<gene>
    <name evidence="2" type="ORF">SMD31_00740</name>
</gene>
<dbReference type="Gene3D" id="3.30.2090.10">
    <property type="entry name" value="Multidrug efflux transporter AcrB TolC docking domain, DN and DC subdomains"/>
    <property type="match status" value="2"/>
</dbReference>
<proteinExistence type="predicted"/>
<feature type="transmembrane region" description="Helical" evidence="1">
    <location>
        <begin position="359"/>
        <end position="380"/>
    </location>
</feature>
<dbReference type="RefSeq" id="WP_320498652.1">
    <property type="nucleotide sequence ID" value="NZ_JAXCLX010000001.1"/>
</dbReference>
<keyword evidence="1" id="KW-1133">Transmembrane helix</keyword>
<organism evidence="2 3">
    <name type="scientific">Dongia rigui</name>
    <dbReference type="NCBI Taxonomy" id="940149"/>
    <lineage>
        <taxon>Bacteria</taxon>
        <taxon>Pseudomonadati</taxon>
        <taxon>Pseudomonadota</taxon>
        <taxon>Alphaproteobacteria</taxon>
        <taxon>Rhodospirillales</taxon>
        <taxon>Dongiaceae</taxon>
        <taxon>Dongia</taxon>
    </lineage>
</organism>
<dbReference type="EMBL" id="JAXCLX010000001">
    <property type="protein sequence ID" value="MDY0870424.1"/>
    <property type="molecule type" value="Genomic_DNA"/>
</dbReference>
<feature type="transmembrane region" description="Helical" evidence="1">
    <location>
        <begin position="462"/>
        <end position="480"/>
    </location>
</feature>
<protein>
    <submittedName>
        <fullName evidence="2">Efflux RND transporter permease subunit</fullName>
    </submittedName>
</protein>
<feature type="transmembrane region" description="Helical" evidence="1">
    <location>
        <begin position="850"/>
        <end position="869"/>
    </location>
</feature>
<evidence type="ECO:0000313" key="3">
    <source>
        <dbReference type="Proteomes" id="UP001271769"/>
    </source>
</evidence>
<feature type="transmembrane region" description="Helical" evidence="1">
    <location>
        <begin position="12"/>
        <end position="29"/>
    </location>
</feature>
<name>A0ABU5DTY4_9PROT</name>
<dbReference type="SUPFAM" id="SSF82866">
    <property type="entry name" value="Multidrug efflux transporter AcrB transmembrane domain"/>
    <property type="match status" value="2"/>
</dbReference>
<sequence length="1034" mass="112278">MRLPELCIRRPVFATVINLVVLLIGIIAYQRLTVREYPDIDEPVVSVSTTFRGASAEIMELQVTQELEESLSGIEGIDFIKSASRAESSRISITFRPSRDIDSAAADVRDRVSRARGKLPDDVEEPVIAKVEADAQPIIWMAFTSEVDSSLQISDYVDRFVKNKLQTLSGISEVRIFGERKPAMRIWLKPERLAAYRLTVQDIEDALRAQNVEMPAGTIESQAREFSVLSDTGISSPEEFAAIIVKKSSQTLVRLGDVADVELGAYDDTVRTRVDGKTGVSLGIIKQSTANPLDVSDEIRAALPTIQASLPSGMNLAIAYDSSTFIRTSIDNVYHAIFEAVVLVLLVIIFFLRSLRATLIPLVTIPLSLVGACALMYALGFSLNTLTMLSFVLAIGLVVDDAIVMLENIHRHIEEGASPLRAALVGSREIAFAVLAMTITLAAVYVPVALQSGRTGKLFTEFALTLAGAVLVSGFVALTLSPMMCSKFLPDREHEKHGPIYRVIEFFLNKLNDGYEAALRFCMAVRWLVVVLVLVVAGAAYWLFLGLKQELTPVEDRGILFASVSGPEGATLEYTSNYVRRMEEIFAKVPELSTYFTVTGNQSPSQAMAPLRLKPWEERQRSSKEISAALRKPLGNLPGVNVFANVPPSLGQSPNTKAAELVVLSTGTYEELDEVVQAILDTARDDPRLLNPDSDLKLSKPEIRLTVDRDKAADLGIEVERIGTTIESLLAGRDVTRFKRDGRQYDVVVKVDDRARSTPDQAKLIYVRAAGGAMIPLSNLVSLRETVSPKDLNRWNQLRAATISANAAPGYTSGDAINALQEIATKLMPATMQLDYAGQSRELRASSQSGVTVFILALAFIYLVLSAQFESFRDPFIIMLTVPLAMTGALLAMQLTGGTLNVYSQIGLVTLIGLITKHGILIVEFANQRRAAGLSLKDAVIGAAVLRLRPILMTTGAMVLGTIPLALASGAGAEARQAIGWVIVGGLTFGSFFTLFVVPVAYTLIAAKFSESIDRQLSDQDPTPTGAHGSAPAE</sequence>
<dbReference type="SUPFAM" id="SSF82693">
    <property type="entry name" value="Multidrug efflux transporter AcrB pore domain, PN1, PN2, PC1 and PC2 subdomains"/>
    <property type="match status" value="3"/>
</dbReference>
<dbReference type="Pfam" id="PF00873">
    <property type="entry name" value="ACR_tran"/>
    <property type="match status" value="1"/>
</dbReference>
<dbReference type="Gene3D" id="3.30.70.1320">
    <property type="entry name" value="Multidrug efflux transporter AcrB pore domain like"/>
    <property type="match status" value="1"/>
</dbReference>
<comment type="caution">
    <text evidence="2">The sequence shown here is derived from an EMBL/GenBank/DDBJ whole genome shotgun (WGS) entry which is preliminary data.</text>
</comment>
<feature type="transmembrane region" description="Helical" evidence="1">
    <location>
        <begin position="944"/>
        <end position="967"/>
    </location>
</feature>
<keyword evidence="1" id="KW-0472">Membrane</keyword>